<dbReference type="Proteomes" id="UP000184603">
    <property type="component" value="Unassembled WGS sequence"/>
</dbReference>
<dbReference type="STRING" id="1121416.SAMN02745220_05280"/>
<feature type="domain" description="Transposase IS4-like" evidence="1">
    <location>
        <begin position="61"/>
        <end position="134"/>
    </location>
</feature>
<dbReference type="GO" id="GO:0004803">
    <property type="term" value="F:transposase activity"/>
    <property type="evidence" value="ECO:0007669"/>
    <property type="project" value="InterPro"/>
</dbReference>
<dbReference type="InterPro" id="IPR002559">
    <property type="entry name" value="Transposase_11"/>
</dbReference>
<keyword evidence="3" id="KW-1185">Reference proteome</keyword>
<accession>A0A1M7YMC8</accession>
<dbReference type="AlphaFoldDB" id="A0A1M7YMC8"/>
<proteinExistence type="predicted"/>
<dbReference type="PANTHER" id="PTHR33803">
    <property type="entry name" value="IS1478 TRANSPOSASE"/>
    <property type="match status" value="1"/>
</dbReference>
<dbReference type="EMBL" id="FRFE01000072">
    <property type="protein sequence ID" value="SHO53745.1"/>
    <property type="molecule type" value="Genomic_DNA"/>
</dbReference>
<gene>
    <name evidence="2" type="ORF">SAMN02745220_05280</name>
</gene>
<dbReference type="PANTHER" id="PTHR33803:SF3">
    <property type="entry name" value="BLL1974 PROTEIN"/>
    <property type="match status" value="1"/>
</dbReference>
<sequence length="149" mass="17171">CTRKLRTYLGRVIRDIERKCPNPHEDLRSLLETSKRIFSQQRKDRNKVYSVHEPAVGCISKGKAHKRYEFGAKVSVATTSRGSWFVGAQVFHGNPYDGHTLSKTLAQVTKLVQSPEYVFVDQGYRGHDYTGEIEVHVDKRRRGRTPKRI</sequence>
<reference evidence="2 3" key="1">
    <citation type="submission" date="2016-12" db="EMBL/GenBank/DDBJ databases">
        <authorList>
            <person name="Song W.-J."/>
            <person name="Kurnit D.M."/>
        </authorList>
    </citation>
    <scope>NUCLEOTIDE SEQUENCE [LARGE SCALE GENOMIC DNA]</scope>
    <source>
        <strain evidence="2 3">DSM 18488</strain>
    </source>
</reference>
<dbReference type="GO" id="GO:0006313">
    <property type="term" value="P:DNA transposition"/>
    <property type="evidence" value="ECO:0007669"/>
    <property type="project" value="InterPro"/>
</dbReference>
<organism evidence="2 3">
    <name type="scientific">Desulfopila aestuarii DSM 18488</name>
    <dbReference type="NCBI Taxonomy" id="1121416"/>
    <lineage>
        <taxon>Bacteria</taxon>
        <taxon>Pseudomonadati</taxon>
        <taxon>Thermodesulfobacteriota</taxon>
        <taxon>Desulfobulbia</taxon>
        <taxon>Desulfobulbales</taxon>
        <taxon>Desulfocapsaceae</taxon>
        <taxon>Desulfopila</taxon>
    </lineage>
</organism>
<name>A0A1M7YMC8_9BACT</name>
<dbReference type="Pfam" id="PF01609">
    <property type="entry name" value="DDE_Tnp_1"/>
    <property type="match status" value="1"/>
</dbReference>
<evidence type="ECO:0000259" key="1">
    <source>
        <dbReference type="Pfam" id="PF01609"/>
    </source>
</evidence>
<protein>
    <submittedName>
        <fullName evidence="2">Transposase DDE domain-containing protein</fullName>
    </submittedName>
</protein>
<evidence type="ECO:0000313" key="3">
    <source>
        <dbReference type="Proteomes" id="UP000184603"/>
    </source>
</evidence>
<dbReference type="OrthoDB" id="9770860at2"/>
<feature type="non-terminal residue" evidence="2">
    <location>
        <position position="1"/>
    </location>
</feature>
<dbReference type="GO" id="GO:0003677">
    <property type="term" value="F:DNA binding"/>
    <property type="evidence" value="ECO:0007669"/>
    <property type="project" value="InterPro"/>
</dbReference>
<evidence type="ECO:0000313" key="2">
    <source>
        <dbReference type="EMBL" id="SHO53745.1"/>
    </source>
</evidence>